<sequence length="109" mass="12912">MIAFLPLEIWFEIFLYLPIADLVVFASVFREFLPLLYSTAFRRRYFLSHRAKFPGLSSSPSVSYCRYCFGVDCPTCWFDPFILFNFAPAEIGCRCSAHLYLYYTVKFYF</sequence>
<dbReference type="KEGG" id="vg:949203"/>
<keyword evidence="4" id="KW-1185">Reference proteome</keyword>
<protein>
    <submittedName>
        <fullName evidence="3">RH1</fullName>
    </submittedName>
</protein>
<evidence type="ECO:0000256" key="1">
    <source>
        <dbReference type="SAM" id="Phobius"/>
    </source>
</evidence>
<proteinExistence type="predicted"/>
<evidence type="ECO:0000259" key="2">
    <source>
        <dbReference type="PROSITE" id="PS50181"/>
    </source>
</evidence>
<dbReference type="EMBL" id="U40839">
    <property type="protein sequence ID" value="AAB29334.1"/>
    <property type="molecule type" value="Genomic_DNA"/>
</dbReference>
<organismHost>
    <name type="scientific">Ovis aries</name>
    <name type="common">Sheep</name>
    <dbReference type="NCBI Taxonomy" id="9940"/>
</organismHost>
<dbReference type="RefSeq" id="NP_659538.1">
    <property type="nucleotide sequence ID" value="NC_004037.2"/>
</dbReference>
<evidence type="ECO:0000313" key="4">
    <source>
        <dbReference type="Proteomes" id="UP000008089"/>
    </source>
</evidence>
<evidence type="ECO:0000313" key="3">
    <source>
        <dbReference type="EMBL" id="AAB29334.1"/>
    </source>
</evidence>
<dbReference type="InterPro" id="IPR001810">
    <property type="entry name" value="F-box_dom"/>
</dbReference>
<keyword evidence="1" id="KW-0472">Membrane</keyword>
<reference evidence="3 4" key="3">
    <citation type="journal article" date="1996" name="Virology">
        <title>Unique genome arrangement of an ovine adenovirus: identification of new proteins and proteinase cleavage sites.</title>
        <authorList>
            <person name="Vrati S."/>
            <person name="Brookes D.E."/>
            <person name="Strike P."/>
            <person name="Khatri A."/>
            <person name="Boyle D.B."/>
            <person name="Both G.W."/>
        </authorList>
    </citation>
    <scope>NUCLEOTIDE SEQUENCE [LARGE SCALE GENOMIC DNA]</scope>
    <source>
        <strain evidence="3 4">OAV287</strain>
    </source>
</reference>
<reference evidence="3 4" key="1">
    <citation type="journal article" date="1995" name="Virology">
        <title>Sequence of ovine adenovirus homologs for 100K hexon assembly, 33K, pVIII, and fiber genes: early region E3 is not in the expected location.</title>
        <authorList>
            <person name="Vrati S."/>
            <person name="Boyle D."/>
            <person name="Kocherhans R."/>
            <person name="Both G.W."/>
        </authorList>
    </citation>
    <scope>NUCLEOTIDE SEQUENCE [LARGE SCALE GENOMIC DNA]</scope>
    <source>
        <strain evidence="3 4">OAV287</strain>
    </source>
</reference>
<organism evidence="3 4">
    <name type="scientific">Ovine adenovirus D serotype 7 (isolate OAV287)</name>
    <name type="common">OAdV-7</name>
    <name type="synonym">Ovine adenovirus 7</name>
    <dbReference type="NCBI Taxonomy" id="114430"/>
    <lineage>
        <taxon>Viruses</taxon>
        <taxon>Varidnaviria</taxon>
        <taxon>Bamfordvirae</taxon>
        <taxon>Preplasmiviricota</taxon>
        <taxon>Polisuviricotina</taxon>
        <taxon>Pharingeaviricetes</taxon>
        <taxon>Rowavirales</taxon>
        <taxon>Adenoviridae</taxon>
        <taxon>Barthadenovirus</taxon>
        <taxon>Barthadenovirus ovis</taxon>
        <taxon>Ovine adenovirus D</taxon>
    </lineage>
</organism>
<accession>Q83921</accession>
<dbReference type="Pfam" id="PF00646">
    <property type="entry name" value="F-box"/>
    <property type="match status" value="1"/>
</dbReference>
<dbReference type="Proteomes" id="UP000008089">
    <property type="component" value="Segment"/>
</dbReference>
<dbReference type="GeneID" id="949203"/>
<name>Q83921_ADEO7</name>
<feature type="domain" description="F-box" evidence="2">
    <location>
        <begin position="1"/>
        <end position="45"/>
    </location>
</feature>
<reference evidence="3 4" key="4">
    <citation type="journal article" date="1997" name="Virology">
        <title>Construction of ovine adenovirus recombinants by gene insertion or deletion of related terminal region sequences.</title>
        <authorList>
            <person name="Xu Z.Z."/>
            <person name="Hyatt A."/>
            <person name="Boyle D.B."/>
            <person name="Both G.W."/>
        </authorList>
    </citation>
    <scope>NUCLEOTIDE SEQUENCE [LARGE SCALE GENOMIC DNA]</scope>
    <source>
        <strain evidence="3 4">OAV287</strain>
    </source>
</reference>
<dbReference type="InterPro" id="IPR036047">
    <property type="entry name" value="F-box-like_dom_sf"/>
</dbReference>
<keyword evidence="1" id="KW-1133">Transmembrane helix</keyword>
<dbReference type="SUPFAM" id="SSF81383">
    <property type="entry name" value="F-box domain"/>
    <property type="match status" value="1"/>
</dbReference>
<dbReference type="PROSITE" id="PS50181">
    <property type="entry name" value="FBOX"/>
    <property type="match status" value="1"/>
</dbReference>
<dbReference type="SMART" id="SM00256">
    <property type="entry name" value="FBOX"/>
    <property type="match status" value="1"/>
</dbReference>
<feature type="transmembrane region" description="Helical" evidence="1">
    <location>
        <begin position="13"/>
        <end position="33"/>
    </location>
</feature>
<reference evidence="3 4" key="5">
    <citation type="journal article" date="1998" name="Virology">
        <title>Identification of transcripts and promoter regions of ovine adenovirus OAV287.</title>
        <authorList>
            <person name="Khatri A."/>
            <person name="Both G.W."/>
        </authorList>
    </citation>
    <scope>NUCLEOTIDE SEQUENCE [LARGE SCALE GENOMIC DNA]</scope>
    <source>
        <strain evidence="3 4">OAV287</strain>
    </source>
</reference>
<reference evidence="3 4" key="2">
    <citation type="journal article" date="1996" name="Gene">
        <title>Nucleotide sequence of ovine adenovirus tripartite leader sequence and homologues of the IVa2, DNA polymerase and terminal proteins.</title>
        <authorList>
            <person name="Vrati S."/>
            <person name="Brookes D.E."/>
            <person name="Boyle D.B."/>
            <person name="Both G.W."/>
        </authorList>
    </citation>
    <scope>NUCLEOTIDE SEQUENCE [LARGE SCALE GENOMIC DNA]</scope>
    <source>
        <strain evidence="3 4">OAV287</strain>
    </source>
</reference>
<keyword evidence="1" id="KW-0812">Transmembrane</keyword>